<gene>
    <name evidence="1" type="ORF">A0H81_11542</name>
</gene>
<dbReference type="AlphaFoldDB" id="A0A1C7LVC9"/>
<name>A0A1C7LVC9_GRIFR</name>
<proteinExistence type="predicted"/>
<sequence length="132" mass="14804">MSSPSDSETSASAAARIEFEQFYHNRCVTCLTYLPPDSVHCAHWFDRGDNGDLQINHAVGAGFVNKGYVWSSFNNSTIQCPTCHLSFFATKHIAYCPTREVMDYIMSLPEDDMRSIDDACLISLRRNCAIVP</sequence>
<dbReference type="OrthoDB" id="3251394at2759"/>
<dbReference type="STRING" id="5627.A0A1C7LVC9"/>
<organism evidence="1 2">
    <name type="scientific">Grifola frondosa</name>
    <name type="common">Maitake</name>
    <name type="synonym">Polyporus frondosus</name>
    <dbReference type="NCBI Taxonomy" id="5627"/>
    <lineage>
        <taxon>Eukaryota</taxon>
        <taxon>Fungi</taxon>
        <taxon>Dikarya</taxon>
        <taxon>Basidiomycota</taxon>
        <taxon>Agaricomycotina</taxon>
        <taxon>Agaricomycetes</taxon>
        <taxon>Polyporales</taxon>
        <taxon>Grifolaceae</taxon>
        <taxon>Grifola</taxon>
    </lineage>
</organism>
<evidence type="ECO:0000313" key="1">
    <source>
        <dbReference type="EMBL" id="OBZ68448.1"/>
    </source>
</evidence>
<comment type="caution">
    <text evidence="1">The sequence shown here is derived from an EMBL/GenBank/DDBJ whole genome shotgun (WGS) entry which is preliminary data.</text>
</comment>
<dbReference type="Proteomes" id="UP000092993">
    <property type="component" value="Unassembled WGS sequence"/>
</dbReference>
<keyword evidence="2" id="KW-1185">Reference proteome</keyword>
<protein>
    <submittedName>
        <fullName evidence="1">Uncharacterized protein</fullName>
    </submittedName>
</protein>
<dbReference type="EMBL" id="LUGG01000020">
    <property type="protein sequence ID" value="OBZ68448.1"/>
    <property type="molecule type" value="Genomic_DNA"/>
</dbReference>
<reference evidence="1 2" key="1">
    <citation type="submission" date="2016-03" db="EMBL/GenBank/DDBJ databases">
        <title>Whole genome sequencing of Grifola frondosa 9006-11.</title>
        <authorList>
            <person name="Min B."/>
            <person name="Park H."/>
            <person name="Kim J.-G."/>
            <person name="Cho H."/>
            <person name="Oh Y.-L."/>
            <person name="Kong W.-S."/>
            <person name="Choi I.-G."/>
        </authorList>
    </citation>
    <scope>NUCLEOTIDE SEQUENCE [LARGE SCALE GENOMIC DNA]</scope>
    <source>
        <strain evidence="1 2">9006-11</strain>
    </source>
</reference>
<accession>A0A1C7LVC9</accession>
<evidence type="ECO:0000313" key="2">
    <source>
        <dbReference type="Proteomes" id="UP000092993"/>
    </source>
</evidence>